<dbReference type="Gene3D" id="3.20.20.140">
    <property type="entry name" value="Metal-dependent hydrolases"/>
    <property type="match status" value="1"/>
</dbReference>
<dbReference type="InterPro" id="IPR006680">
    <property type="entry name" value="Amidohydro-rel"/>
</dbReference>
<dbReference type="EMBL" id="CP047156">
    <property type="protein sequence ID" value="QHB99578.1"/>
    <property type="molecule type" value="Genomic_DNA"/>
</dbReference>
<name>A0A7L4YL68_9ACTN</name>
<dbReference type="InterPro" id="IPR032465">
    <property type="entry name" value="ACMSD"/>
</dbReference>
<dbReference type="InterPro" id="IPR032466">
    <property type="entry name" value="Metal_Hydrolase"/>
</dbReference>
<dbReference type="OrthoDB" id="5172791at2"/>
<dbReference type="GO" id="GO:0016787">
    <property type="term" value="F:hydrolase activity"/>
    <property type="evidence" value="ECO:0007669"/>
    <property type="project" value="UniProtKB-KW"/>
</dbReference>
<dbReference type="PANTHER" id="PTHR21240">
    <property type="entry name" value="2-AMINO-3-CARBOXYLMUCONATE-6-SEMIALDEHYDE DECARBOXYLASE"/>
    <property type="match status" value="1"/>
</dbReference>
<evidence type="ECO:0000313" key="3">
    <source>
        <dbReference type="EMBL" id="QHB99578.1"/>
    </source>
</evidence>
<keyword evidence="4" id="KW-1185">Reference proteome</keyword>
<dbReference type="Proteomes" id="UP000463857">
    <property type="component" value="Chromosome"/>
</dbReference>
<dbReference type="AlphaFoldDB" id="A0A7L4YL68"/>
<accession>A0A7L4YL68</accession>
<evidence type="ECO:0000313" key="4">
    <source>
        <dbReference type="Proteomes" id="UP000463857"/>
    </source>
</evidence>
<dbReference type="PANTHER" id="PTHR21240:SF28">
    <property type="entry name" value="ISO-OROTATE DECARBOXYLASE (EUROFUNG)"/>
    <property type="match status" value="1"/>
</dbReference>
<keyword evidence="1" id="KW-0456">Lyase</keyword>
<dbReference type="RefSeq" id="WP_159543277.1">
    <property type="nucleotide sequence ID" value="NZ_CP047156.1"/>
</dbReference>
<dbReference type="GO" id="GO:0005737">
    <property type="term" value="C:cytoplasm"/>
    <property type="evidence" value="ECO:0007669"/>
    <property type="project" value="TreeGrafter"/>
</dbReference>
<dbReference type="Pfam" id="PF04909">
    <property type="entry name" value="Amidohydro_2"/>
    <property type="match status" value="1"/>
</dbReference>
<dbReference type="GO" id="GO:0019748">
    <property type="term" value="P:secondary metabolic process"/>
    <property type="evidence" value="ECO:0007669"/>
    <property type="project" value="TreeGrafter"/>
</dbReference>
<dbReference type="CDD" id="cd01292">
    <property type="entry name" value="metallo-dependent_hydrolases"/>
    <property type="match status" value="1"/>
</dbReference>
<evidence type="ECO:0000256" key="1">
    <source>
        <dbReference type="ARBA" id="ARBA00023239"/>
    </source>
</evidence>
<evidence type="ECO:0000259" key="2">
    <source>
        <dbReference type="Pfam" id="PF04909"/>
    </source>
</evidence>
<reference evidence="3 4" key="1">
    <citation type="journal article" date="2018" name="Int. J. Syst. Evol. Microbiol.">
        <title>Epidermidibacterium keratini gen. nov., sp. nov., a member of the family Sporichthyaceae, isolated from keratin epidermis.</title>
        <authorList>
            <person name="Lee D.G."/>
            <person name="Trujillo M.E."/>
            <person name="Kang S."/>
            <person name="Nam J.J."/>
            <person name="Kim Y.J."/>
        </authorList>
    </citation>
    <scope>NUCLEOTIDE SEQUENCE [LARGE SCALE GENOMIC DNA]</scope>
    <source>
        <strain evidence="3 4">EPI-7</strain>
    </source>
</reference>
<dbReference type="KEGG" id="eke:EK0264_04290"/>
<gene>
    <name evidence="3" type="ORF">EK0264_04290</name>
</gene>
<keyword evidence="3" id="KW-0378">Hydrolase</keyword>
<feature type="domain" description="Amidohydrolase-related" evidence="2">
    <location>
        <begin position="25"/>
        <end position="293"/>
    </location>
</feature>
<proteinExistence type="predicted"/>
<dbReference type="GO" id="GO:0016831">
    <property type="term" value="F:carboxy-lyase activity"/>
    <property type="evidence" value="ECO:0007669"/>
    <property type="project" value="InterPro"/>
</dbReference>
<organism evidence="3 4">
    <name type="scientific">Epidermidibacterium keratini</name>
    <dbReference type="NCBI Taxonomy" id="1891644"/>
    <lineage>
        <taxon>Bacteria</taxon>
        <taxon>Bacillati</taxon>
        <taxon>Actinomycetota</taxon>
        <taxon>Actinomycetes</taxon>
        <taxon>Sporichthyales</taxon>
        <taxon>Sporichthyaceae</taxon>
        <taxon>Epidermidibacterium</taxon>
    </lineage>
</organism>
<dbReference type="InParanoid" id="A0A7L4YL68"/>
<protein>
    <submittedName>
        <fullName evidence="3">Amidohydrolase family protein</fullName>
    </submittedName>
</protein>
<dbReference type="SUPFAM" id="SSF51556">
    <property type="entry name" value="Metallo-dependent hydrolases"/>
    <property type="match status" value="1"/>
</dbReference>
<sequence>MSEPPKSDGAIPAYWKRLGLPGLADIHVHFLPESMLAKVWAYFDNAEQNYGRAWPVHYRLAEDQRLHLLRTFGVRGIPSLAYPHKPGMAEWLNIWCADFAARVPDAVHSATLYPEDDVERYVRQALARGAWLFKMHVQVGVFAPNDERLDPAWAQIEEAGAPVILHAGSAPRPGEFTGPKPVRALLEKFPKLTLVIAHLGMSEYDAFADLAFDYDNVHLDTTMAGTDFTNEFSPLPDAYLWRLAELGDKVVLGSDFPNIPYPYAHQLEALDRLGFGDEWLRKVLWDNGARLMRLNPDADTNPNQLSL</sequence>